<evidence type="ECO:0000313" key="1">
    <source>
        <dbReference type="EMBL" id="NMF59291.1"/>
    </source>
</evidence>
<organism evidence="1 2">
    <name type="scientific">Pseudanabaena yagii GIHE-NHR1</name>
    <dbReference type="NCBI Taxonomy" id="2722753"/>
    <lineage>
        <taxon>Bacteria</taxon>
        <taxon>Bacillati</taxon>
        <taxon>Cyanobacteriota</taxon>
        <taxon>Cyanophyceae</taxon>
        <taxon>Pseudanabaenales</taxon>
        <taxon>Pseudanabaenaceae</taxon>
        <taxon>Pseudanabaena</taxon>
        <taxon>Pseudanabaena yagii</taxon>
    </lineage>
</organism>
<gene>
    <name evidence="1" type="ORF">HC246_15015</name>
</gene>
<evidence type="ECO:0000313" key="2">
    <source>
        <dbReference type="Proteomes" id="UP000738376"/>
    </source>
</evidence>
<dbReference type="Proteomes" id="UP000738376">
    <property type="component" value="Unassembled WGS sequence"/>
</dbReference>
<sequence length="76" mass="8545">MVKITISLEEEILQFLDQLAQGNRSAYINSLLAQQRRQAIKAEMIAALLKDAEDQEYLAEIELWDHVAGDGIDASK</sequence>
<proteinExistence type="predicted"/>
<accession>A0ABX1LWB0</accession>
<protein>
    <submittedName>
        <fullName evidence="1">CopG family transcriptional regulator</fullName>
    </submittedName>
</protein>
<dbReference type="RefSeq" id="WP_169364087.1">
    <property type="nucleotide sequence ID" value="NZ_JAAVJL010000001.1"/>
</dbReference>
<reference evidence="1 2" key="1">
    <citation type="submission" date="2020-03" db="EMBL/GenBank/DDBJ databases">
        <title>Draft Genome Sequence of 2-Methylisoborneol Producing Pseudanabaena yagii Strain GIHE-NHR1 Isolated from North Han River in South Korea.</title>
        <authorList>
            <person name="Jeong J."/>
        </authorList>
    </citation>
    <scope>NUCLEOTIDE SEQUENCE [LARGE SCALE GENOMIC DNA]</scope>
    <source>
        <strain evidence="1 2">GIHE-NHR1</strain>
    </source>
</reference>
<dbReference type="EMBL" id="JAAVJL010000001">
    <property type="protein sequence ID" value="NMF59291.1"/>
    <property type="molecule type" value="Genomic_DNA"/>
</dbReference>
<keyword evidence="2" id="KW-1185">Reference proteome</keyword>
<name>A0ABX1LWB0_9CYAN</name>
<comment type="caution">
    <text evidence="1">The sequence shown here is derived from an EMBL/GenBank/DDBJ whole genome shotgun (WGS) entry which is preliminary data.</text>
</comment>